<dbReference type="InterPro" id="IPR023346">
    <property type="entry name" value="Lysozyme-like_dom_sf"/>
</dbReference>
<proteinExistence type="inferred from homology"/>
<dbReference type="GO" id="GO:0016998">
    <property type="term" value="P:cell wall macromolecule catabolic process"/>
    <property type="evidence" value="ECO:0007669"/>
    <property type="project" value="InterPro"/>
</dbReference>
<protein>
    <recommendedName>
        <fullName evidence="3">Lysozyme</fullName>
        <ecNumber evidence="3">3.2.1.17</ecNumber>
    </recommendedName>
</protein>
<organism evidence="4 5">
    <name type="scientific">Pseudoalteromonas phenolica</name>
    <dbReference type="NCBI Taxonomy" id="161398"/>
    <lineage>
        <taxon>Bacteria</taxon>
        <taxon>Pseudomonadati</taxon>
        <taxon>Pseudomonadota</taxon>
        <taxon>Gammaproteobacteria</taxon>
        <taxon>Alteromonadales</taxon>
        <taxon>Pseudoalteromonadaceae</taxon>
        <taxon>Pseudoalteromonas</taxon>
    </lineage>
</organism>
<evidence type="ECO:0000313" key="4">
    <source>
        <dbReference type="EMBL" id="ALO43797.1"/>
    </source>
</evidence>
<evidence type="ECO:0000256" key="3">
    <source>
        <dbReference type="RuleBase" id="RU003788"/>
    </source>
</evidence>
<name>A0A0S2K6Q4_9GAMM</name>
<dbReference type="InterPro" id="IPR023347">
    <property type="entry name" value="Lysozyme_dom_sf"/>
</dbReference>
<dbReference type="InterPro" id="IPR052619">
    <property type="entry name" value="Phage_lysozyme-like"/>
</dbReference>
<dbReference type="GO" id="GO:0031640">
    <property type="term" value="P:killing of cells of another organism"/>
    <property type="evidence" value="ECO:0007669"/>
    <property type="project" value="UniProtKB-KW"/>
</dbReference>
<dbReference type="PANTHER" id="PTHR37406:SF1">
    <property type="entry name" value="T4-TYPE LYSOZYME 1-RELATED"/>
    <property type="match status" value="1"/>
</dbReference>
<evidence type="ECO:0000313" key="5">
    <source>
        <dbReference type="Proteomes" id="UP000061457"/>
    </source>
</evidence>
<dbReference type="GO" id="GO:0042742">
    <property type="term" value="P:defense response to bacterium"/>
    <property type="evidence" value="ECO:0007669"/>
    <property type="project" value="UniProtKB-KW"/>
</dbReference>
<dbReference type="KEGG" id="pphe:PP2015_3322"/>
<keyword evidence="3" id="KW-0326">Glycosidase</keyword>
<comment type="similarity">
    <text evidence="3">Belongs to the glycosyl hydrolase 24 family.</text>
</comment>
<reference evidence="4 5" key="1">
    <citation type="submission" date="2015-11" db="EMBL/GenBank/DDBJ databases">
        <authorList>
            <person name="Zhang Y."/>
            <person name="Guo Z."/>
        </authorList>
    </citation>
    <scope>NUCLEOTIDE SEQUENCE [LARGE SCALE GENOMIC DNA]</scope>
    <source>
        <strain evidence="4 5">KCTC 12086</strain>
    </source>
</reference>
<dbReference type="RefSeq" id="WP_058031436.1">
    <property type="nucleotide sequence ID" value="NZ_CP013187.1"/>
</dbReference>
<dbReference type="EMBL" id="CP013187">
    <property type="protein sequence ID" value="ALO43797.1"/>
    <property type="molecule type" value="Genomic_DNA"/>
</dbReference>
<dbReference type="OrthoDB" id="1523598at2"/>
<evidence type="ECO:0000256" key="2">
    <source>
        <dbReference type="ARBA" id="ARBA00022638"/>
    </source>
</evidence>
<dbReference type="Proteomes" id="UP000061457">
    <property type="component" value="Chromosome I"/>
</dbReference>
<keyword evidence="3" id="KW-0378">Hydrolase</keyword>
<dbReference type="STRING" id="161398.PP2015_3322"/>
<comment type="catalytic activity">
    <reaction evidence="3">
        <text>Hydrolysis of (1-&gt;4)-beta-linkages between N-acetylmuramic acid and N-acetyl-D-glucosamine residues in a peptidoglycan and between N-acetyl-D-glucosamine residues in chitodextrins.</text>
        <dbReference type="EC" id="3.2.1.17"/>
    </reaction>
</comment>
<dbReference type="PATRIC" id="fig|161398.10.peg.3386"/>
<keyword evidence="2 3" id="KW-0081">Bacteriolytic enzyme</keyword>
<keyword evidence="5" id="KW-1185">Reference proteome</keyword>
<sequence>MPSNDTQFIQQLKRFEGEIAHLYLDSRGNPTIGVGFLMANANQFCALNLVHKQSGKPASNSEKQAEYKKISKQKSGYKASWYAQFCELTLPSHETDKLLHTHLAQFKQELNRVFSKQSGFNCQFEQMPLSAQYALLDMAFNLGTPHLAKNWPKLHHAIKQQDWHCAAQECSRRHIQSERNAATEQLFKQASKTSSPTTKPSVLSWITSRIKSKLQP</sequence>
<dbReference type="EC" id="3.2.1.17" evidence="3"/>
<dbReference type="InterPro" id="IPR002196">
    <property type="entry name" value="Glyco_hydro_24"/>
</dbReference>
<evidence type="ECO:0000256" key="1">
    <source>
        <dbReference type="ARBA" id="ARBA00022529"/>
    </source>
</evidence>
<keyword evidence="1 3" id="KW-0929">Antimicrobial</keyword>
<accession>A0A0S2K6Q4</accession>
<dbReference type="GO" id="GO:0009253">
    <property type="term" value="P:peptidoglycan catabolic process"/>
    <property type="evidence" value="ECO:0007669"/>
    <property type="project" value="InterPro"/>
</dbReference>
<dbReference type="SUPFAM" id="SSF53955">
    <property type="entry name" value="Lysozyme-like"/>
    <property type="match status" value="1"/>
</dbReference>
<dbReference type="GO" id="GO:0003796">
    <property type="term" value="F:lysozyme activity"/>
    <property type="evidence" value="ECO:0007669"/>
    <property type="project" value="UniProtKB-EC"/>
</dbReference>
<dbReference type="AlphaFoldDB" id="A0A0S2K6Q4"/>
<dbReference type="PANTHER" id="PTHR37406">
    <property type="entry name" value="T4-TYPE LYSOZYME 1-RELATED"/>
    <property type="match status" value="1"/>
</dbReference>
<dbReference type="Pfam" id="PF00959">
    <property type="entry name" value="Phage_lysozyme"/>
    <property type="match status" value="1"/>
</dbReference>
<gene>
    <name evidence="4" type="ORF">PP2015_3322</name>
</gene>
<dbReference type="Gene3D" id="1.10.530.40">
    <property type="match status" value="1"/>
</dbReference>